<dbReference type="Proteomes" id="UP001500889">
    <property type="component" value="Chromosome A"/>
</dbReference>
<organism evidence="2 3">
    <name type="scientific">Drosophila madeirensis</name>
    <name type="common">Fruit fly</name>
    <dbReference type="NCBI Taxonomy" id="30013"/>
    <lineage>
        <taxon>Eukaryota</taxon>
        <taxon>Metazoa</taxon>
        <taxon>Ecdysozoa</taxon>
        <taxon>Arthropoda</taxon>
        <taxon>Hexapoda</taxon>
        <taxon>Insecta</taxon>
        <taxon>Pterygota</taxon>
        <taxon>Neoptera</taxon>
        <taxon>Endopterygota</taxon>
        <taxon>Diptera</taxon>
        <taxon>Brachycera</taxon>
        <taxon>Muscomorpha</taxon>
        <taxon>Ephydroidea</taxon>
        <taxon>Drosophilidae</taxon>
        <taxon>Drosophila</taxon>
        <taxon>Sophophora</taxon>
    </lineage>
</organism>
<feature type="compositionally biased region" description="Low complexity" evidence="1">
    <location>
        <begin position="29"/>
        <end position="51"/>
    </location>
</feature>
<protein>
    <submittedName>
        <fullName evidence="2">Clumping factor A-like</fullName>
    </submittedName>
</protein>
<reference evidence="2 3" key="1">
    <citation type="submission" date="2024-02" db="EMBL/GenBank/DDBJ databases">
        <title>A chromosome-level genome assembly of Drosophila madeirensis, a fruit fly species endemic to Madeira island.</title>
        <authorList>
            <person name="Tomihara K."/>
            <person name="Llopart A."/>
            <person name="Yamamoto D."/>
        </authorList>
    </citation>
    <scope>NUCLEOTIDE SEQUENCE [LARGE SCALE GENOMIC DNA]</scope>
    <source>
        <strain evidence="2 3">RF1</strain>
    </source>
</reference>
<keyword evidence="3" id="KW-1185">Reference proteome</keyword>
<name>A0AAU9FW56_DROMD</name>
<sequence length="88" mass="9497">MRPLLMWQQQEGNQQNMALLQQELQALPSGSESDSESISNSSSKSSNSCSDDSSDLAGHTTPTAALMPAPTLTIVGLRPTKLRELSYM</sequence>
<feature type="compositionally biased region" description="Low complexity" evidence="1">
    <location>
        <begin position="60"/>
        <end position="72"/>
    </location>
</feature>
<gene>
    <name evidence="2" type="ORF">DMAD_00391</name>
</gene>
<accession>A0AAU9FW56</accession>
<dbReference type="AlphaFoldDB" id="A0AAU9FW56"/>
<proteinExistence type="predicted"/>
<evidence type="ECO:0000313" key="2">
    <source>
        <dbReference type="EMBL" id="BFG00370.1"/>
    </source>
</evidence>
<feature type="region of interest" description="Disordered" evidence="1">
    <location>
        <begin position="19"/>
        <end position="72"/>
    </location>
</feature>
<evidence type="ECO:0000313" key="3">
    <source>
        <dbReference type="Proteomes" id="UP001500889"/>
    </source>
</evidence>
<evidence type="ECO:0000256" key="1">
    <source>
        <dbReference type="SAM" id="MobiDB-lite"/>
    </source>
</evidence>
<dbReference type="EMBL" id="AP029266">
    <property type="protein sequence ID" value="BFG00370.1"/>
    <property type="molecule type" value="Genomic_DNA"/>
</dbReference>